<dbReference type="InterPro" id="IPR010720">
    <property type="entry name" value="Alpha-L-AF_C"/>
</dbReference>
<feature type="chain" id="PRO_5043484173" description="non-reducing end alpha-L-arabinofuranosidase" evidence="8">
    <location>
        <begin position="23"/>
        <end position="621"/>
    </location>
</feature>
<evidence type="ECO:0000256" key="8">
    <source>
        <dbReference type="SAM" id="SignalP"/>
    </source>
</evidence>
<sequence>MAKSIFFPALSLGALLLTRAMAASFTIVVNETASHPIPSTLYGMMYEDISSGDGGLYAEMLQNRAFQQVTPNTTDALNAWSAVNGASIAVVDNTPSLSKALPNSLQLTVPEDATGPVGAQNNGYFGINVQSSWTYTASFYYKLAQGSTFSGPLTISLKSSTTGQTFASASVHIKESSEKWTQVSVKLKPKTTAPDTNNIFEVTVDGASHSGQSIFFALFSLFPPTFKDRPNGMRLDIATTLKEAGPSFFRFPGGNNLGQEPSQRWVWNNTIGPLTDRPGRLGDWGYVNTDGLGLLEYLQFIEDMEMQPIMAVWAGYSLNGQSIPEGDLAPYIQAAKDQIDFVIGNPKTNAMGAKRAALGHPAPFELNYVEVGNEDFFSSTYPYRWRDFVGNLSAAYPTIKWFAQNAFIYDGFERNGTKYFEGEYAAISTNAANLFGTPDEGRLTFPTMQSSAGEAAFMTGFERNADIVFAASYAPLLGSVVNNQWTPNLVGFNADSVIRSTSYYTQQLFSLNRGDEYLPSTLPSPTGLTFWSVTRKNSTKEVLIKISNTDTAIANLTFDLPFKKIAPTGTVTVLTGPATASNTPEEPDAITPQTTSIAIPGKRFSFTAPPISVNVISIVAS</sequence>
<evidence type="ECO:0000256" key="1">
    <source>
        <dbReference type="ARBA" id="ARBA00001462"/>
    </source>
</evidence>
<dbReference type="SUPFAM" id="SSF51445">
    <property type="entry name" value="(Trans)glycosidases"/>
    <property type="match status" value="1"/>
</dbReference>
<evidence type="ECO:0000256" key="2">
    <source>
        <dbReference type="ARBA" id="ARBA00004834"/>
    </source>
</evidence>
<evidence type="ECO:0000259" key="9">
    <source>
        <dbReference type="SMART" id="SM00813"/>
    </source>
</evidence>
<evidence type="ECO:0000256" key="7">
    <source>
        <dbReference type="ARBA" id="ARBA00023180"/>
    </source>
</evidence>
<proteinExistence type="inferred from homology"/>
<dbReference type="Gene3D" id="2.60.40.1180">
    <property type="entry name" value="Golgi alpha-mannosidase II"/>
    <property type="match status" value="1"/>
</dbReference>
<dbReference type="EC" id="3.2.1.55" evidence="4"/>
<reference evidence="10" key="1">
    <citation type="submission" date="2021-10" db="EMBL/GenBank/DDBJ databases">
        <title>De novo Genome Assembly of Clathrus columnatus (Basidiomycota, Fungi) Using Illumina and Nanopore Sequence Data.</title>
        <authorList>
            <person name="Ogiso-Tanaka E."/>
            <person name="Itagaki H."/>
            <person name="Hosoya T."/>
            <person name="Hosaka K."/>
        </authorList>
    </citation>
    <scope>NUCLEOTIDE SEQUENCE</scope>
    <source>
        <strain evidence="10">MO-923</strain>
    </source>
</reference>
<dbReference type="Proteomes" id="UP001050691">
    <property type="component" value="Unassembled WGS sequence"/>
</dbReference>
<dbReference type="Gene3D" id="2.60.120.260">
    <property type="entry name" value="Galactose-binding domain-like"/>
    <property type="match status" value="1"/>
</dbReference>
<comment type="similarity">
    <text evidence="3">Belongs to the glycosyl hydrolase 51 family.</text>
</comment>
<accession>A0AAV5AD36</accession>
<dbReference type="GO" id="GO:0046373">
    <property type="term" value="P:L-arabinose metabolic process"/>
    <property type="evidence" value="ECO:0007669"/>
    <property type="project" value="InterPro"/>
</dbReference>
<evidence type="ECO:0000256" key="4">
    <source>
        <dbReference type="ARBA" id="ARBA00012670"/>
    </source>
</evidence>
<keyword evidence="5 8" id="KW-0732">Signal</keyword>
<name>A0AAV5AD36_9AGAM</name>
<keyword evidence="7" id="KW-0325">Glycoprotein</keyword>
<evidence type="ECO:0000256" key="3">
    <source>
        <dbReference type="ARBA" id="ARBA00007186"/>
    </source>
</evidence>
<dbReference type="GO" id="GO:0046556">
    <property type="term" value="F:alpha-L-arabinofuranosidase activity"/>
    <property type="evidence" value="ECO:0007669"/>
    <property type="project" value="UniProtKB-EC"/>
</dbReference>
<dbReference type="Pfam" id="PF06964">
    <property type="entry name" value="Alpha-L-AF_C"/>
    <property type="match status" value="1"/>
</dbReference>
<keyword evidence="11" id="KW-1185">Reference proteome</keyword>
<comment type="caution">
    <text evidence="10">The sequence shown here is derived from an EMBL/GenBank/DDBJ whole genome shotgun (WGS) entry which is preliminary data.</text>
</comment>
<evidence type="ECO:0000256" key="5">
    <source>
        <dbReference type="ARBA" id="ARBA00022729"/>
    </source>
</evidence>
<dbReference type="PANTHER" id="PTHR31776:SF0">
    <property type="entry name" value="ALPHA-L-ARABINOFURANOSIDASE 1"/>
    <property type="match status" value="1"/>
</dbReference>
<dbReference type="SMART" id="SM00813">
    <property type="entry name" value="Alpha-L-AF_C"/>
    <property type="match status" value="1"/>
</dbReference>
<dbReference type="Pfam" id="PF22848">
    <property type="entry name" value="ASD1_dom"/>
    <property type="match status" value="1"/>
</dbReference>
<comment type="catalytic activity">
    <reaction evidence="1">
        <text>Hydrolysis of terminal non-reducing alpha-L-arabinofuranoside residues in alpha-L-arabinosides.</text>
        <dbReference type="EC" id="3.2.1.55"/>
    </reaction>
</comment>
<evidence type="ECO:0000256" key="6">
    <source>
        <dbReference type="ARBA" id="ARBA00022801"/>
    </source>
</evidence>
<gene>
    <name evidence="10" type="ORF">Clacol_004785</name>
</gene>
<dbReference type="InterPro" id="IPR051563">
    <property type="entry name" value="Glycosyl_Hydrolase_51"/>
</dbReference>
<organism evidence="10 11">
    <name type="scientific">Clathrus columnatus</name>
    <dbReference type="NCBI Taxonomy" id="1419009"/>
    <lineage>
        <taxon>Eukaryota</taxon>
        <taxon>Fungi</taxon>
        <taxon>Dikarya</taxon>
        <taxon>Basidiomycota</taxon>
        <taxon>Agaricomycotina</taxon>
        <taxon>Agaricomycetes</taxon>
        <taxon>Phallomycetidae</taxon>
        <taxon>Phallales</taxon>
        <taxon>Clathraceae</taxon>
        <taxon>Clathrus</taxon>
    </lineage>
</organism>
<keyword evidence="6" id="KW-0378">Hydrolase</keyword>
<feature type="domain" description="Alpha-L-arabinofuranosidase C-terminal" evidence="9">
    <location>
        <begin position="439"/>
        <end position="612"/>
    </location>
</feature>
<dbReference type="InterPro" id="IPR013780">
    <property type="entry name" value="Glyco_hydro_b"/>
</dbReference>
<evidence type="ECO:0000313" key="10">
    <source>
        <dbReference type="EMBL" id="GJJ10558.1"/>
    </source>
</evidence>
<dbReference type="EMBL" id="BPWL01000005">
    <property type="protein sequence ID" value="GJJ10558.1"/>
    <property type="molecule type" value="Genomic_DNA"/>
</dbReference>
<dbReference type="InterPro" id="IPR055235">
    <property type="entry name" value="ASD1_cat"/>
</dbReference>
<comment type="pathway">
    <text evidence="2">Glycan metabolism; L-arabinan degradation.</text>
</comment>
<dbReference type="AlphaFoldDB" id="A0AAV5AD36"/>
<dbReference type="PANTHER" id="PTHR31776">
    <property type="entry name" value="ALPHA-L-ARABINOFURANOSIDASE 1"/>
    <property type="match status" value="1"/>
</dbReference>
<protein>
    <recommendedName>
        <fullName evidence="4">non-reducing end alpha-L-arabinofuranosidase</fullName>
        <ecNumber evidence="4">3.2.1.55</ecNumber>
    </recommendedName>
</protein>
<feature type="signal peptide" evidence="8">
    <location>
        <begin position="1"/>
        <end position="22"/>
    </location>
</feature>
<dbReference type="InterPro" id="IPR017853">
    <property type="entry name" value="GH"/>
</dbReference>
<dbReference type="Gene3D" id="3.20.20.80">
    <property type="entry name" value="Glycosidases"/>
    <property type="match status" value="2"/>
</dbReference>
<evidence type="ECO:0000313" key="11">
    <source>
        <dbReference type="Proteomes" id="UP001050691"/>
    </source>
</evidence>